<evidence type="ECO:0000313" key="3">
    <source>
        <dbReference type="Proteomes" id="UP000266841"/>
    </source>
</evidence>
<feature type="region of interest" description="Disordered" evidence="1">
    <location>
        <begin position="167"/>
        <end position="186"/>
    </location>
</feature>
<accession>K0S038</accession>
<feature type="compositionally biased region" description="Basic and acidic residues" evidence="1">
    <location>
        <begin position="123"/>
        <end position="148"/>
    </location>
</feature>
<feature type="compositionally biased region" description="Low complexity" evidence="1">
    <location>
        <begin position="232"/>
        <end position="251"/>
    </location>
</feature>
<gene>
    <name evidence="2" type="ORF">THAOC_20292</name>
</gene>
<sequence length="402" mass="43775">MWYIYAISIGTCYLVRLSRGNNIILTRFLSSQNRQRCQHVSNIGAIEVKTPGSVDGWGAGAGAIPDESADANPGPDESADASAHDAIPDGGPHVETNRQTNSGPDAHAHVETNQQTNSGPHGPPHDPPHDPSDASAHDAIPDGTHDAIPDGIMSMPYNIVNYFGDKSGKKSKGSKGYESSNGYSKGSKGYESSNGYGYGFPGGLSGQLQCTTYYASEDDILGRTTLFHKKGSGSSDSYDSGYGSHSSSNDYYGEHEPECAHSSDFDQICVGDESVQSVVKIYKDPDLDEKVGSFSEKRTFMMARSKNYRFDYLDEYNLRADLSGAVFFNDRSQIYYAGVSNFQNLPFDEENEIPVLGGTGQFLGAVGTVKFSKYGDDSWYYDDDDNSYHDENKIEIRLCVKA</sequence>
<feature type="compositionally biased region" description="Low complexity" evidence="1">
    <location>
        <begin position="174"/>
        <end position="186"/>
    </location>
</feature>
<evidence type="ECO:0000313" key="2">
    <source>
        <dbReference type="EMBL" id="EJK59478.1"/>
    </source>
</evidence>
<feature type="region of interest" description="Disordered" evidence="1">
    <location>
        <begin position="232"/>
        <end position="255"/>
    </location>
</feature>
<reference evidence="2 3" key="1">
    <citation type="journal article" date="2012" name="Genome Biol.">
        <title>Genome and low-iron response of an oceanic diatom adapted to chronic iron limitation.</title>
        <authorList>
            <person name="Lommer M."/>
            <person name="Specht M."/>
            <person name="Roy A.S."/>
            <person name="Kraemer L."/>
            <person name="Andreson R."/>
            <person name="Gutowska M.A."/>
            <person name="Wolf J."/>
            <person name="Bergner S.V."/>
            <person name="Schilhabel M.B."/>
            <person name="Klostermeier U.C."/>
            <person name="Beiko R.G."/>
            <person name="Rosenstiel P."/>
            <person name="Hippler M."/>
            <person name="Laroche J."/>
        </authorList>
    </citation>
    <scope>NUCLEOTIDE SEQUENCE [LARGE SCALE GENOMIC DNA]</scope>
    <source>
        <strain evidence="2 3">CCMP1005</strain>
    </source>
</reference>
<evidence type="ECO:0000256" key="1">
    <source>
        <dbReference type="SAM" id="MobiDB-lite"/>
    </source>
</evidence>
<dbReference type="AlphaFoldDB" id="K0S038"/>
<proteinExistence type="predicted"/>
<comment type="caution">
    <text evidence="2">The sequence shown here is derived from an EMBL/GenBank/DDBJ whole genome shotgun (WGS) entry which is preliminary data.</text>
</comment>
<feature type="region of interest" description="Disordered" evidence="1">
    <location>
        <begin position="57"/>
        <end position="151"/>
    </location>
</feature>
<dbReference type="EMBL" id="AGNL01022844">
    <property type="protein sequence ID" value="EJK59478.1"/>
    <property type="molecule type" value="Genomic_DNA"/>
</dbReference>
<protein>
    <submittedName>
        <fullName evidence="2">Uncharacterized protein</fullName>
    </submittedName>
</protein>
<keyword evidence="3" id="KW-1185">Reference proteome</keyword>
<organism evidence="2 3">
    <name type="scientific">Thalassiosira oceanica</name>
    <name type="common">Marine diatom</name>
    <dbReference type="NCBI Taxonomy" id="159749"/>
    <lineage>
        <taxon>Eukaryota</taxon>
        <taxon>Sar</taxon>
        <taxon>Stramenopiles</taxon>
        <taxon>Ochrophyta</taxon>
        <taxon>Bacillariophyta</taxon>
        <taxon>Coscinodiscophyceae</taxon>
        <taxon>Thalassiosirophycidae</taxon>
        <taxon>Thalassiosirales</taxon>
        <taxon>Thalassiosiraceae</taxon>
        <taxon>Thalassiosira</taxon>
    </lineage>
</organism>
<dbReference type="Proteomes" id="UP000266841">
    <property type="component" value="Unassembled WGS sequence"/>
</dbReference>
<name>K0S038_THAOC</name>